<dbReference type="EMBL" id="AP019368">
    <property type="protein sequence ID" value="BBH52243.1"/>
    <property type="molecule type" value="Genomic_DNA"/>
</dbReference>
<evidence type="ECO:0000313" key="1">
    <source>
        <dbReference type="EMBL" id="BBH52243.1"/>
    </source>
</evidence>
<dbReference type="KEGG" id="sbf:JCM31447_06830"/>
<dbReference type="Proteomes" id="UP000291236">
    <property type="component" value="Chromosome"/>
</dbReference>
<keyword evidence="2" id="KW-1185">Reference proteome</keyword>
<reference evidence="1 2" key="1">
    <citation type="submission" date="2018-12" db="EMBL/GenBank/DDBJ databases">
        <title>Rubrispira sanarue gen. nov., sp., nov., a member of the order Silvanigrellales, isolated from a brackish lake in Hamamatsu Japan.</title>
        <authorList>
            <person name="Maejima Y."/>
            <person name="Iino T."/>
            <person name="Muraguchi Y."/>
            <person name="Fukuda K."/>
            <person name="Nojiri H."/>
            <person name="Ohkuma M."/>
            <person name="Moriuchi R."/>
            <person name="Dohra H."/>
            <person name="Kimbara K."/>
            <person name="Shintani M."/>
        </authorList>
    </citation>
    <scope>NUCLEOTIDE SEQUENCE [LARGE SCALE GENOMIC DNA]</scope>
    <source>
        <strain evidence="1 2">RF1110005</strain>
    </source>
</reference>
<evidence type="ECO:0000313" key="2">
    <source>
        <dbReference type="Proteomes" id="UP000291236"/>
    </source>
</evidence>
<name>A0A4P2VH28_FLUSA</name>
<protein>
    <submittedName>
        <fullName evidence="1">Uncharacterized protein</fullName>
    </submittedName>
</protein>
<organism evidence="1 2">
    <name type="scientific">Fluviispira sanaruensis</name>
    <dbReference type="NCBI Taxonomy" id="2493639"/>
    <lineage>
        <taxon>Bacteria</taxon>
        <taxon>Pseudomonadati</taxon>
        <taxon>Bdellovibrionota</taxon>
        <taxon>Oligoflexia</taxon>
        <taxon>Silvanigrellales</taxon>
        <taxon>Silvanigrellaceae</taxon>
        <taxon>Fluviispira</taxon>
    </lineage>
</organism>
<dbReference type="AlphaFoldDB" id="A0A4P2VH28"/>
<accession>A0A4P2VH28</accession>
<sequence>MRKKIELYPDLFCQYSIHEYSDELKKISEILEQHEEMLDWVHADLLQGKMVSYKGRQECHQRWYFVQQF</sequence>
<dbReference type="RefSeq" id="WP_130606532.1">
    <property type="nucleotide sequence ID" value="NZ_AP019368.1"/>
</dbReference>
<gene>
    <name evidence="1" type="ORF">JCM31447_06830</name>
</gene>
<proteinExistence type="predicted"/>